<reference evidence="2 3" key="1">
    <citation type="submission" date="2016-05" db="EMBL/GenBank/DDBJ databases">
        <title>Genome sequencing reveals origins of a unique bacterial endosymbiosis in the earliest lineages of terrestrial Fungi.</title>
        <authorList>
            <consortium name="DOE Joint Genome Institute"/>
            <person name="Uehling J."/>
            <person name="Gryganskyi A."/>
            <person name="Hameed K."/>
            <person name="Tschaplinski T."/>
            <person name="Misztal P."/>
            <person name="Wu S."/>
            <person name="Desiro A."/>
            <person name="Vande Pol N."/>
            <person name="Du Z.-Y."/>
            <person name="Zienkiewicz A."/>
            <person name="Zienkiewicz K."/>
            <person name="Morin E."/>
            <person name="Tisserant E."/>
            <person name="Splivallo R."/>
            <person name="Hainaut M."/>
            <person name="Henrissat B."/>
            <person name="Ohm R."/>
            <person name="Kuo A."/>
            <person name="Yan J."/>
            <person name="Lipzen A."/>
            <person name="Nolan M."/>
            <person name="Labutti K."/>
            <person name="Barry K."/>
            <person name="Goldstein A."/>
            <person name="Labbe J."/>
            <person name="Schadt C."/>
            <person name="Tuskan G."/>
            <person name="Grigoriev I."/>
            <person name="Martin F."/>
            <person name="Vilgalys R."/>
            <person name="Bonito G."/>
        </authorList>
    </citation>
    <scope>NUCLEOTIDE SEQUENCE [LARGE SCALE GENOMIC DNA]</scope>
    <source>
        <strain evidence="2 3">AG-77</strain>
    </source>
</reference>
<dbReference type="Proteomes" id="UP000078512">
    <property type="component" value="Unassembled WGS sequence"/>
</dbReference>
<keyword evidence="3" id="KW-1185">Reference proteome</keyword>
<proteinExistence type="predicted"/>
<name>A0A197JR33_9FUNG</name>
<evidence type="ECO:0000313" key="2">
    <source>
        <dbReference type="EMBL" id="OAQ27640.1"/>
    </source>
</evidence>
<dbReference type="AlphaFoldDB" id="A0A197JR33"/>
<protein>
    <submittedName>
        <fullName evidence="2">Uncharacterized protein</fullName>
    </submittedName>
</protein>
<gene>
    <name evidence="2" type="ORF">K457DRAFT_20974</name>
</gene>
<feature type="region of interest" description="Disordered" evidence="1">
    <location>
        <begin position="1"/>
        <end position="102"/>
    </location>
</feature>
<feature type="compositionally biased region" description="Basic and acidic residues" evidence="1">
    <location>
        <begin position="1"/>
        <end position="25"/>
    </location>
</feature>
<evidence type="ECO:0000313" key="3">
    <source>
        <dbReference type="Proteomes" id="UP000078512"/>
    </source>
</evidence>
<sequence length="237" mass="26479">MPLQQRKADRGNGLKPQFECDHRSVEPASPYNTNLSLDPTVARDAIPSGSHNSPRPILKKKKGLAPPLTSSSNSVPRELGGPNAPQGHHHAGAPTPLTWPQVDDHVKPGLRTLRLKQINALSFAPLPLQLLHGSRYGVLVRCLTRNTECSFFLIEHHRWIFKFAVKSPFNIASRVGQVKIHAERIPQENCRFCFRIREGNLFTSINSRPPSGPISKSGTVMPHRFMSNAFSQRRQIN</sequence>
<dbReference type="EMBL" id="KV442055">
    <property type="protein sequence ID" value="OAQ27640.1"/>
    <property type="molecule type" value="Genomic_DNA"/>
</dbReference>
<evidence type="ECO:0000256" key="1">
    <source>
        <dbReference type="SAM" id="MobiDB-lite"/>
    </source>
</evidence>
<accession>A0A197JR33</accession>
<organism evidence="2 3">
    <name type="scientific">Linnemannia elongata AG-77</name>
    <dbReference type="NCBI Taxonomy" id="1314771"/>
    <lineage>
        <taxon>Eukaryota</taxon>
        <taxon>Fungi</taxon>
        <taxon>Fungi incertae sedis</taxon>
        <taxon>Mucoromycota</taxon>
        <taxon>Mortierellomycotina</taxon>
        <taxon>Mortierellomycetes</taxon>
        <taxon>Mortierellales</taxon>
        <taxon>Mortierellaceae</taxon>
        <taxon>Linnemannia</taxon>
    </lineage>
</organism>